<sequence>MADEQPWKIPPIVQELAAGVHEPPRRYLVREQDRPAMAGVTMSEPIPIVDLSRLSPAPSDDHGADEAAKLRSALQNWGFFLFWTLILIHLGHGVDPGLLAEMMKATRQFYNLPLEEKKRHSNLVNGKEFRLQGYGGDMMVAEDQGGDNEVTA</sequence>
<dbReference type="Pfam" id="PF14226">
    <property type="entry name" value="DIOX_N"/>
    <property type="match status" value="1"/>
</dbReference>
<proteinExistence type="predicted"/>
<dbReference type="AlphaFoldDB" id="A0A4U6UTK2"/>
<protein>
    <recommendedName>
        <fullName evidence="5">Non-haem dioxygenase N-terminal domain-containing protein</fullName>
    </recommendedName>
</protein>
<evidence type="ECO:0000256" key="3">
    <source>
        <dbReference type="ARBA" id="ARBA00023004"/>
    </source>
</evidence>
<dbReference type="Proteomes" id="UP000298652">
    <property type="component" value="Chromosome 4"/>
</dbReference>
<keyword evidence="4" id="KW-0472">Membrane</keyword>
<keyword evidence="4" id="KW-1133">Transmembrane helix</keyword>
<dbReference type="Gramene" id="TKW19931">
    <property type="protein sequence ID" value="TKW19931"/>
    <property type="gene ID" value="SEVIR_4G052100v2"/>
</dbReference>
<dbReference type="Gene3D" id="2.60.120.330">
    <property type="entry name" value="B-lactam Antibiotic, Isopenicillin N Synthase, Chain"/>
    <property type="match status" value="1"/>
</dbReference>
<keyword evidence="1" id="KW-0479">Metal-binding</keyword>
<evidence type="ECO:0000256" key="4">
    <source>
        <dbReference type="SAM" id="Phobius"/>
    </source>
</evidence>
<evidence type="ECO:0000313" key="6">
    <source>
        <dbReference type="EMBL" id="TKW19931.1"/>
    </source>
</evidence>
<name>A0A4U6UTK2_SETVI</name>
<keyword evidence="4" id="KW-0812">Transmembrane</keyword>
<dbReference type="InterPro" id="IPR026992">
    <property type="entry name" value="DIOX_N"/>
</dbReference>
<keyword evidence="7" id="KW-1185">Reference proteome</keyword>
<evidence type="ECO:0000256" key="1">
    <source>
        <dbReference type="ARBA" id="ARBA00022723"/>
    </source>
</evidence>
<accession>A0A4U6UTK2</accession>
<dbReference type="SUPFAM" id="SSF51197">
    <property type="entry name" value="Clavaminate synthase-like"/>
    <property type="match status" value="1"/>
</dbReference>
<feature type="transmembrane region" description="Helical" evidence="4">
    <location>
        <begin position="80"/>
        <end position="100"/>
    </location>
</feature>
<organism evidence="6 7">
    <name type="scientific">Setaria viridis</name>
    <name type="common">Green bristlegrass</name>
    <name type="synonym">Setaria italica subsp. viridis</name>
    <dbReference type="NCBI Taxonomy" id="4556"/>
    <lineage>
        <taxon>Eukaryota</taxon>
        <taxon>Viridiplantae</taxon>
        <taxon>Streptophyta</taxon>
        <taxon>Embryophyta</taxon>
        <taxon>Tracheophyta</taxon>
        <taxon>Spermatophyta</taxon>
        <taxon>Magnoliopsida</taxon>
        <taxon>Liliopsida</taxon>
        <taxon>Poales</taxon>
        <taxon>Poaceae</taxon>
        <taxon>PACMAD clade</taxon>
        <taxon>Panicoideae</taxon>
        <taxon>Panicodae</taxon>
        <taxon>Paniceae</taxon>
        <taxon>Cenchrinae</taxon>
        <taxon>Setaria</taxon>
    </lineage>
</organism>
<dbReference type="OMA" id="EANTEHV"/>
<gene>
    <name evidence="6" type="ORF">SEVIR_4G052100v2</name>
</gene>
<dbReference type="PANTHER" id="PTHR47991">
    <property type="entry name" value="OXOGLUTARATE/IRON-DEPENDENT DIOXYGENASE"/>
    <property type="match status" value="1"/>
</dbReference>
<dbReference type="GO" id="GO:0046872">
    <property type="term" value="F:metal ion binding"/>
    <property type="evidence" value="ECO:0007669"/>
    <property type="project" value="UniProtKB-KW"/>
</dbReference>
<feature type="domain" description="Non-haem dioxygenase N-terminal" evidence="5">
    <location>
        <begin position="46"/>
        <end position="143"/>
    </location>
</feature>
<dbReference type="InterPro" id="IPR027443">
    <property type="entry name" value="IPNS-like_sf"/>
</dbReference>
<keyword evidence="2" id="KW-0560">Oxidoreductase</keyword>
<dbReference type="InterPro" id="IPR050295">
    <property type="entry name" value="Plant_2OG-oxidoreductases"/>
</dbReference>
<evidence type="ECO:0000259" key="5">
    <source>
        <dbReference type="Pfam" id="PF14226"/>
    </source>
</evidence>
<dbReference type="GO" id="GO:0016491">
    <property type="term" value="F:oxidoreductase activity"/>
    <property type="evidence" value="ECO:0007669"/>
    <property type="project" value="UniProtKB-KW"/>
</dbReference>
<evidence type="ECO:0000256" key="2">
    <source>
        <dbReference type="ARBA" id="ARBA00023002"/>
    </source>
</evidence>
<evidence type="ECO:0000313" key="7">
    <source>
        <dbReference type="Proteomes" id="UP000298652"/>
    </source>
</evidence>
<dbReference type="EMBL" id="CM016555">
    <property type="protein sequence ID" value="TKW19931.1"/>
    <property type="molecule type" value="Genomic_DNA"/>
</dbReference>
<reference evidence="6" key="1">
    <citation type="submission" date="2019-03" db="EMBL/GenBank/DDBJ databases">
        <title>WGS assembly of Setaria viridis.</title>
        <authorList>
            <person name="Huang P."/>
            <person name="Jenkins J."/>
            <person name="Grimwood J."/>
            <person name="Barry K."/>
            <person name="Healey A."/>
            <person name="Mamidi S."/>
            <person name="Sreedasyam A."/>
            <person name="Shu S."/>
            <person name="Feldman M."/>
            <person name="Wu J."/>
            <person name="Yu Y."/>
            <person name="Chen C."/>
            <person name="Johnson J."/>
            <person name="Rokhsar D."/>
            <person name="Baxter I."/>
            <person name="Schmutz J."/>
            <person name="Brutnell T."/>
            <person name="Kellogg E."/>
        </authorList>
    </citation>
    <scope>NUCLEOTIDE SEQUENCE [LARGE SCALE GENOMIC DNA]</scope>
</reference>
<keyword evidence="3" id="KW-0408">Iron</keyword>